<gene>
    <name evidence="1" type="ORF">ALECFALPRED_008137</name>
</gene>
<organism evidence="1 2">
    <name type="scientific">Alectoria fallacina</name>
    <dbReference type="NCBI Taxonomy" id="1903189"/>
    <lineage>
        <taxon>Eukaryota</taxon>
        <taxon>Fungi</taxon>
        <taxon>Dikarya</taxon>
        <taxon>Ascomycota</taxon>
        <taxon>Pezizomycotina</taxon>
        <taxon>Lecanoromycetes</taxon>
        <taxon>OSLEUM clade</taxon>
        <taxon>Lecanoromycetidae</taxon>
        <taxon>Lecanorales</taxon>
        <taxon>Lecanorineae</taxon>
        <taxon>Parmeliaceae</taxon>
        <taxon>Alectoria</taxon>
    </lineage>
</organism>
<sequence>MASKKSLSRDKLLPLIITPAYATGKVLYPTPALNHPVLLPEDITCLRPFQDDPFTIYASHITLSHNAFIRGFNSIYQQAPSLTRTDHKDFIGYCTAWYTCVGEDHSREEISLFWAMEKAIGVKGILDHKVTFASVSHDDMQKLKNYLLSFEHFRNPETEFDVSRLLCFMDTIAHPLHTHLASVPQSILALSRFSTPERPIDPLKIDRSIDVFDEKKTTNYIFNVLPALLLNIETEDFEGGRWKDWPDFRLKRVLTGLVPLTNKGRWRFSSCDWRGRWRKGRI</sequence>
<comment type="caution">
    <text evidence="1">The sequence shown here is derived from an EMBL/GenBank/DDBJ whole genome shotgun (WGS) entry which is preliminary data.</text>
</comment>
<dbReference type="OrthoDB" id="58416at2759"/>
<dbReference type="InterPro" id="IPR053206">
    <property type="entry name" value="Dimeric_xanthone_biosynth"/>
</dbReference>
<evidence type="ECO:0000313" key="2">
    <source>
        <dbReference type="Proteomes" id="UP000664203"/>
    </source>
</evidence>
<proteinExistence type="predicted"/>
<protein>
    <submittedName>
        <fullName evidence="1">Uncharacterized protein</fullName>
    </submittedName>
</protein>
<dbReference type="Proteomes" id="UP000664203">
    <property type="component" value="Unassembled WGS sequence"/>
</dbReference>
<dbReference type="PANTHER" id="PTHR38048:SF2">
    <property type="entry name" value="HEMERYTHRIN-LIKE DOMAIN-CONTAINING PROTEIN"/>
    <property type="match status" value="1"/>
</dbReference>
<keyword evidence="2" id="KW-1185">Reference proteome</keyword>
<dbReference type="AlphaFoldDB" id="A0A8H3EW65"/>
<name>A0A8H3EW65_9LECA</name>
<dbReference type="PANTHER" id="PTHR38048">
    <property type="entry name" value="EXPRESSED PROTEIN"/>
    <property type="match status" value="1"/>
</dbReference>
<reference evidence="1" key="1">
    <citation type="submission" date="2021-03" db="EMBL/GenBank/DDBJ databases">
        <authorList>
            <person name="Tagirdzhanova G."/>
        </authorList>
    </citation>
    <scope>NUCLEOTIDE SEQUENCE</scope>
</reference>
<evidence type="ECO:0000313" key="1">
    <source>
        <dbReference type="EMBL" id="CAF9912524.1"/>
    </source>
</evidence>
<dbReference type="EMBL" id="CAJPDR010000055">
    <property type="protein sequence ID" value="CAF9912524.1"/>
    <property type="molecule type" value="Genomic_DNA"/>
</dbReference>
<accession>A0A8H3EW65</accession>